<dbReference type="Proteomes" id="UP001627408">
    <property type="component" value="Unassembled WGS sequence"/>
</dbReference>
<dbReference type="EMBL" id="JBHDIY010000002">
    <property type="protein sequence ID" value="MFL4472045.1"/>
    <property type="molecule type" value="Genomic_DNA"/>
</dbReference>
<dbReference type="RefSeq" id="WP_407593921.1">
    <property type="nucleotide sequence ID" value="NZ_JBHDIY010000002.1"/>
</dbReference>
<keyword evidence="2" id="KW-1185">Reference proteome</keyword>
<dbReference type="Gene3D" id="3.30.429.10">
    <property type="entry name" value="Macrophage Migration Inhibitory Factor"/>
    <property type="match status" value="1"/>
</dbReference>
<accession>A0ABW8UY08</accession>
<organism evidence="1 2">
    <name type="scientific">Tateyamaria armeniaca</name>
    <dbReference type="NCBI Taxonomy" id="2518930"/>
    <lineage>
        <taxon>Bacteria</taxon>
        <taxon>Pseudomonadati</taxon>
        <taxon>Pseudomonadota</taxon>
        <taxon>Alphaproteobacteria</taxon>
        <taxon>Rhodobacterales</taxon>
        <taxon>Roseobacteraceae</taxon>
        <taxon>Tateyamaria</taxon>
    </lineage>
</organism>
<evidence type="ECO:0000313" key="2">
    <source>
        <dbReference type="Proteomes" id="UP001627408"/>
    </source>
</evidence>
<dbReference type="InterPro" id="IPR014347">
    <property type="entry name" value="Tautomerase/MIF_sf"/>
</dbReference>
<reference evidence="1 2" key="1">
    <citation type="submission" date="2024-08" db="EMBL/GenBank/DDBJ databases">
        <title>Tateyamaria sp. nov., isolated from marine algae.</title>
        <authorList>
            <person name="Choi B.J."/>
            <person name="Kim J.M."/>
            <person name="Lee J.K."/>
            <person name="Choi D.G."/>
            <person name="Bayburt H."/>
            <person name="Baek J.H."/>
            <person name="Han D.M."/>
            <person name="Jeon C.O."/>
        </authorList>
    </citation>
    <scope>NUCLEOTIDE SEQUENCE [LARGE SCALE GENOMIC DNA]</scope>
    <source>
        <strain evidence="1 2">KMU-156</strain>
    </source>
</reference>
<proteinExistence type="predicted"/>
<protein>
    <submittedName>
        <fullName evidence="1">4-oxalocrotonate tautomerase family protein</fullName>
    </submittedName>
</protein>
<comment type="caution">
    <text evidence="1">The sequence shown here is derived from an EMBL/GenBank/DDBJ whole genome shotgun (WGS) entry which is preliminary data.</text>
</comment>
<evidence type="ECO:0000313" key="1">
    <source>
        <dbReference type="EMBL" id="MFL4472045.1"/>
    </source>
</evidence>
<sequence>MPTIKVTVPAGAWSTEEKAKIADGLTSSLASVATDAGKGDIRQYINIQIMEAATGGYAIGGNVVG</sequence>
<name>A0ABW8UY08_9RHOB</name>
<gene>
    <name evidence="1" type="ORF">ACERZ8_19975</name>
</gene>